<dbReference type="Gene3D" id="1.10.1740.10">
    <property type="match status" value="1"/>
</dbReference>
<accession>A0A9X3F6X1</accession>
<feature type="domain" description="RNA polymerase sigma-70 region 2" evidence="7">
    <location>
        <begin position="27"/>
        <end position="93"/>
    </location>
</feature>
<dbReference type="PANTHER" id="PTHR43133">
    <property type="entry name" value="RNA POLYMERASE ECF-TYPE SIGMA FACTO"/>
    <property type="match status" value="1"/>
</dbReference>
<evidence type="ECO:0000256" key="6">
    <source>
        <dbReference type="RuleBase" id="RU000716"/>
    </source>
</evidence>
<feature type="domain" description="RNA polymerase sigma factor 70 region 4 type 2" evidence="8">
    <location>
        <begin position="126"/>
        <end position="175"/>
    </location>
</feature>
<evidence type="ECO:0000313" key="10">
    <source>
        <dbReference type="Proteomes" id="UP001145087"/>
    </source>
</evidence>
<dbReference type="Gene3D" id="1.10.10.10">
    <property type="entry name" value="Winged helix-like DNA-binding domain superfamily/Winged helix DNA-binding domain"/>
    <property type="match status" value="1"/>
</dbReference>
<evidence type="ECO:0000256" key="2">
    <source>
        <dbReference type="ARBA" id="ARBA00023015"/>
    </source>
</evidence>
<dbReference type="SUPFAM" id="SSF88659">
    <property type="entry name" value="Sigma3 and sigma4 domains of RNA polymerase sigma factors"/>
    <property type="match status" value="1"/>
</dbReference>
<dbReference type="Pfam" id="PF08281">
    <property type="entry name" value="Sigma70_r4_2"/>
    <property type="match status" value="1"/>
</dbReference>
<evidence type="ECO:0000259" key="8">
    <source>
        <dbReference type="Pfam" id="PF08281"/>
    </source>
</evidence>
<dbReference type="PANTHER" id="PTHR43133:SF46">
    <property type="entry name" value="RNA POLYMERASE SIGMA-70 FACTOR ECF SUBFAMILY"/>
    <property type="match status" value="1"/>
</dbReference>
<dbReference type="Pfam" id="PF04542">
    <property type="entry name" value="Sigma70_r2"/>
    <property type="match status" value="1"/>
</dbReference>
<name>A0A9X3F6X1_9BACT</name>
<keyword evidence="3 6" id="KW-0731">Sigma factor</keyword>
<dbReference type="InterPro" id="IPR013325">
    <property type="entry name" value="RNA_pol_sigma_r2"/>
</dbReference>
<dbReference type="EMBL" id="JAPOHD010000027">
    <property type="protein sequence ID" value="MCY1721405.1"/>
    <property type="molecule type" value="Genomic_DNA"/>
</dbReference>
<keyword evidence="2 6" id="KW-0805">Transcription regulation</keyword>
<dbReference type="InterPro" id="IPR014284">
    <property type="entry name" value="RNA_pol_sigma-70_dom"/>
</dbReference>
<dbReference type="NCBIfam" id="TIGR02937">
    <property type="entry name" value="sigma70-ECF"/>
    <property type="match status" value="1"/>
</dbReference>
<dbReference type="InterPro" id="IPR013249">
    <property type="entry name" value="RNA_pol_sigma70_r4_t2"/>
</dbReference>
<dbReference type="GO" id="GO:0006352">
    <property type="term" value="P:DNA-templated transcription initiation"/>
    <property type="evidence" value="ECO:0007669"/>
    <property type="project" value="InterPro"/>
</dbReference>
<dbReference type="InterPro" id="IPR013324">
    <property type="entry name" value="RNA_pol_sigma_r3/r4-like"/>
</dbReference>
<dbReference type="InterPro" id="IPR014327">
    <property type="entry name" value="RNA_pol_sigma70_bacteroid"/>
</dbReference>
<gene>
    <name evidence="9" type="ORF">OU798_13700</name>
</gene>
<keyword evidence="10" id="KW-1185">Reference proteome</keyword>
<comment type="caution">
    <text evidence="9">The sequence shown here is derived from an EMBL/GenBank/DDBJ whole genome shotgun (WGS) entry which is preliminary data.</text>
</comment>
<evidence type="ECO:0000256" key="1">
    <source>
        <dbReference type="ARBA" id="ARBA00010641"/>
    </source>
</evidence>
<comment type="similarity">
    <text evidence="1 6">Belongs to the sigma-70 factor family. ECF subfamily.</text>
</comment>
<dbReference type="InterPro" id="IPR036388">
    <property type="entry name" value="WH-like_DNA-bd_sf"/>
</dbReference>
<evidence type="ECO:0000256" key="4">
    <source>
        <dbReference type="ARBA" id="ARBA00023125"/>
    </source>
</evidence>
<evidence type="ECO:0000256" key="5">
    <source>
        <dbReference type="ARBA" id="ARBA00023163"/>
    </source>
</evidence>
<dbReference type="Proteomes" id="UP001145087">
    <property type="component" value="Unassembled WGS sequence"/>
</dbReference>
<keyword evidence="4 6" id="KW-0238">DNA-binding</keyword>
<dbReference type="InterPro" id="IPR039425">
    <property type="entry name" value="RNA_pol_sigma-70-like"/>
</dbReference>
<dbReference type="InterPro" id="IPR007627">
    <property type="entry name" value="RNA_pol_sigma70_r2"/>
</dbReference>
<evidence type="ECO:0000256" key="3">
    <source>
        <dbReference type="ARBA" id="ARBA00023082"/>
    </source>
</evidence>
<dbReference type="PROSITE" id="PS01063">
    <property type="entry name" value="SIGMA70_ECF"/>
    <property type="match status" value="1"/>
</dbReference>
<dbReference type="InterPro" id="IPR000838">
    <property type="entry name" value="RNA_pol_sigma70_ECF_CS"/>
</dbReference>
<keyword evidence="5 6" id="KW-0804">Transcription</keyword>
<dbReference type="RefSeq" id="WP_343333735.1">
    <property type="nucleotide sequence ID" value="NZ_JAPOHD010000027.1"/>
</dbReference>
<protein>
    <recommendedName>
        <fullName evidence="6">RNA polymerase sigma factor</fullName>
    </recommendedName>
</protein>
<dbReference type="GO" id="GO:0003677">
    <property type="term" value="F:DNA binding"/>
    <property type="evidence" value="ECO:0007669"/>
    <property type="project" value="UniProtKB-KW"/>
</dbReference>
<proteinExistence type="inferred from homology"/>
<sequence length="196" mass="23236">MNHINKIDDADLTRRVKSGEKEAYQILFERYAPKIYHFALSYLKSTADSEELVQDVFLKVWEKRDILDATQNIKAFIFKIAINTIYDFIRRKNIETAFQEFSKANYSTGSNNTWDTVIFEEMQTTINRLVAQMPEQRRKIFKLSKSKGLTNDEIAKELQLSKRTVENQLYRALVFLKEHLQKDSVFALLFFYLFYS</sequence>
<organism evidence="9 10">
    <name type="scientific">Draconibacterium aestuarii</name>
    <dbReference type="NCBI Taxonomy" id="2998507"/>
    <lineage>
        <taxon>Bacteria</taxon>
        <taxon>Pseudomonadati</taxon>
        <taxon>Bacteroidota</taxon>
        <taxon>Bacteroidia</taxon>
        <taxon>Marinilabiliales</taxon>
        <taxon>Prolixibacteraceae</taxon>
        <taxon>Draconibacterium</taxon>
    </lineage>
</organism>
<dbReference type="SUPFAM" id="SSF88946">
    <property type="entry name" value="Sigma2 domain of RNA polymerase sigma factors"/>
    <property type="match status" value="1"/>
</dbReference>
<dbReference type="AlphaFoldDB" id="A0A9X3F6X1"/>
<reference evidence="9" key="1">
    <citation type="submission" date="2022-11" db="EMBL/GenBank/DDBJ databases">
        <title>Marilongibacter aestuarii gen. nov., sp. nov., isolated from tidal flat sediment.</title>
        <authorList>
            <person name="Jiayan W."/>
        </authorList>
    </citation>
    <scope>NUCLEOTIDE SEQUENCE</scope>
    <source>
        <strain evidence="9">Z1-6</strain>
    </source>
</reference>
<dbReference type="NCBIfam" id="TIGR02985">
    <property type="entry name" value="Sig70_bacteroi1"/>
    <property type="match status" value="1"/>
</dbReference>
<evidence type="ECO:0000259" key="7">
    <source>
        <dbReference type="Pfam" id="PF04542"/>
    </source>
</evidence>
<dbReference type="GO" id="GO:0016987">
    <property type="term" value="F:sigma factor activity"/>
    <property type="evidence" value="ECO:0007669"/>
    <property type="project" value="UniProtKB-KW"/>
</dbReference>
<evidence type="ECO:0000313" key="9">
    <source>
        <dbReference type="EMBL" id="MCY1721405.1"/>
    </source>
</evidence>